<evidence type="ECO:0000313" key="2">
    <source>
        <dbReference type="Proteomes" id="UP000887540"/>
    </source>
</evidence>
<evidence type="ECO:0000313" key="3">
    <source>
        <dbReference type="WBParaSite" id="ACRNAN_scaffold5408.g29063.t1"/>
    </source>
</evidence>
<dbReference type="Proteomes" id="UP000887540">
    <property type="component" value="Unplaced"/>
</dbReference>
<keyword evidence="1" id="KW-0812">Transmembrane</keyword>
<proteinExistence type="predicted"/>
<evidence type="ECO:0000256" key="1">
    <source>
        <dbReference type="SAM" id="Phobius"/>
    </source>
</evidence>
<dbReference type="WBParaSite" id="ACRNAN_scaffold5408.g29063.t1">
    <property type="protein sequence ID" value="ACRNAN_scaffold5408.g29063.t1"/>
    <property type="gene ID" value="ACRNAN_scaffold5408.g29063"/>
</dbReference>
<keyword evidence="1" id="KW-0472">Membrane</keyword>
<reference evidence="3" key="1">
    <citation type="submission" date="2022-11" db="UniProtKB">
        <authorList>
            <consortium name="WormBaseParasite"/>
        </authorList>
    </citation>
    <scope>IDENTIFICATION</scope>
</reference>
<name>A0A914E2I2_9BILA</name>
<feature type="transmembrane region" description="Helical" evidence="1">
    <location>
        <begin position="12"/>
        <end position="34"/>
    </location>
</feature>
<dbReference type="AlphaFoldDB" id="A0A914E2I2"/>
<sequence length="117" mass="13341">MTSTILLPIQNLATTQSIIAVVLAFICFWIGPLYGFGLEIMMELKADVVCLIVTIVDNVLIFKFPTLLQEHPRTERMLQIFIRNQVTKMMLTKRMLKKIEPMENEGIGIRVSRASTT</sequence>
<keyword evidence="2" id="KW-1185">Reference proteome</keyword>
<protein>
    <submittedName>
        <fullName evidence="3">G protein-coupled receptor</fullName>
    </submittedName>
</protein>
<organism evidence="2 3">
    <name type="scientific">Acrobeloides nanus</name>
    <dbReference type="NCBI Taxonomy" id="290746"/>
    <lineage>
        <taxon>Eukaryota</taxon>
        <taxon>Metazoa</taxon>
        <taxon>Ecdysozoa</taxon>
        <taxon>Nematoda</taxon>
        <taxon>Chromadorea</taxon>
        <taxon>Rhabditida</taxon>
        <taxon>Tylenchina</taxon>
        <taxon>Cephalobomorpha</taxon>
        <taxon>Cephaloboidea</taxon>
        <taxon>Cephalobidae</taxon>
        <taxon>Acrobeloides</taxon>
    </lineage>
</organism>
<keyword evidence="1" id="KW-1133">Transmembrane helix</keyword>
<accession>A0A914E2I2</accession>